<reference evidence="1 2" key="1">
    <citation type="journal article" date="2021" name="Elife">
        <title>Chloroplast acquisition without the gene transfer in kleptoplastic sea slugs, Plakobranchus ocellatus.</title>
        <authorList>
            <person name="Maeda T."/>
            <person name="Takahashi S."/>
            <person name="Yoshida T."/>
            <person name="Shimamura S."/>
            <person name="Takaki Y."/>
            <person name="Nagai Y."/>
            <person name="Toyoda A."/>
            <person name="Suzuki Y."/>
            <person name="Arimoto A."/>
            <person name="Ishii H."/>
            <person name="Satoh N."/>
            <person name="Nishiyama T."/>
            <person name="Hasebe M."/>
            <person name="Maruyama T."/>
            <person name="Minagawa J."/>
            <person name="Obokata J."/>
            <person name="Shigenobu S."/>
        </authorList>
    </citation>
    <scope>NUCLEOTIDE SEQUENCE [LARGE SCALE GENOMIC DNA]</scope>
</reference>
<evidence type="ECO:0000313" key="1">
    <source>
        <dbReference type="EMBL" id="GFN77166.1"/>
    </source>
</evidence>
<keyword evidence="2" id="KW-1185">Reference proteome</keyword>
<dbReference type="Proteomes" id="UP000735302">
    <property type="component" value="Unassembled WGS sequence"/>
</dbReference>
<comment type="caution">
    <text evidence="1">The sequence shown here is derived from an EMBL/GenBank/DDBJ whole genome shotgun (WGS) entry which is preliminary data.</text>
</comment>
<dbReference type="EMBL" id="BLXT01000438">
    <property type="protein sequence ID" value="GFN77166.1"/>
    <property type="molecule type" value="Genomic_DNA"/>
</dbReference>
<accession>A0AAV3Y4Y3</accession>
<evidence type="ECO:0000313" key="2">
    <source>
        <dbReference type="Proteomes" id="UP000735302"/>
    </source>
</evidence>
<proteinExistence type="predicted"/>
<name>A0AAV3Y4Y3_9GAST</name>
<gene>
    <name evidence="1" type="ORF">PoB_000367200</name>
</gene>
<protein>
    <submittedName>
        <fullName evidence="1">Uncharacterized protein</fullName>
    </submittedName>
</protein>
<organism evidence="1 2">
    <name type="scientific">Plakobranchus ocellatus</name>
    <dbReference type="NCBI Taxonomy" id="259542"/>
    <lineage>
        <taxon>Eukaryota</taxon>
        <taxon>Metazoa</taxon>
        <taxon>Spiralia</taxon>
        <taxon>Lophotrochozoa</taxon>
        <taxon>Mollusca</taxon>
        <taxon>Gastropoda</taxon>
        <taxon>Heterobranchia</taxon>
        <taxon>Euthyneura</taxon>
        <taxon>Panpulmonata</taxon>
        <taxon>Sacoglossa</taxon>
        <taxon>Placobranchoidea</taxon>
        <taxon>Plakobranchidae</taxon>
        <taxon>Plakobranchus</taxon>
    </lineage>
</organism>
<dbReference type="AlphaFoldDB" id="A0AAV3Y4Y3"/>
<sequence>MPPTAGQCLVVKLVRRSDLTVSRPVLDSSFKATWARKHQINQVQNRPSGVMDDGAVGDYLSQLTAGQLLVFHFPWLPSVRPTGTLMVLVAFCCSTDSVVYGRCRWVSGIGCVDTADRG</sequence>